<name>A0ABR6YH94_9BURK</name>
<dbReference type="InterPro" id="IPR010352">
    <property type="entry name" value="DUF945"/>
</dbReference>
<feature type="signal peptide" evidence="1">
    <location>
        <begin position="1"/>
        <end position="21"/>
    </location>
</feature>
<dbReference type="EMBL" id="JACOGA010000028">
    <property type="protein sequence ID" value="MBC3875961.1"/>
    <property type="molecule type" value="Genomic_DNA"/>
</dbReference>
<gene>
    <name evidence="2" type="ORF">H8K55_20400</name>
</gene>
<dbReference type="Proteomes" id="UP000624279">
    <property type="component" value="Unassembled WGS sequence"/>
</dbReference>
<proteinExistence type="predicted"/>
<accession>A0ABR6YH94</accession>
<evidence type="ECO:0000313" key="2">
    <source>
        <dbReference type="EMBL" id="MBC3875961.1"/>
    </source>
</evidence>
<keyword evidence="3" id="KW-1185">Reference proteome</keyword>
<protein>
    <submittedName>
        <fullName evidence="2">YdgA family protein</fullName>
    </submittedName>
</protein>
<sequence length="481" mass="52575">MKKSSLLIAVVAALAVAYPTAAWVTGKRLETKLSKLDGRDLLFSNFKVVKQTYTRGIFTSTQESTIELNTAGMSAKSALPTDSTMPGETKPLQMQIINHIQHGPVPGIFGIGAGKIDTEIVLDAASIAELKKVFGDKKFLEIRTVLNYTGGGNFRITSPAVKTTVGPNQDKLDWKGLRFDIGFDTNYKTLSFDFASPGAEIITANGSTTLKIGDIKLQGKAERAYPDGFIYLGDSKASINAISFVNTQAGNKGVQLKDLVIESSTHADHDLINSELKFGINSITMNDNLVGSVHYDYSLRNLHGPSTNQLFLELSRADLAKEDAAQLEEIQKKWKQYAIEILKHNPQIALDRLSLTGKNGEFKVSAKLGFVGVQAEDFDNPALLMTKIESKGQVSLSDGLVDDFIDASQSDPEARNMMRSMFYSQIETWETQGFLQREAKTYQSQFSWKDGQFLVNGKVFPAKPAGDAASNMPPPVAVPTK</sequence>
<evidence type="ECO:0000256" key="1">
    <source>
        <dbReference type="SAM" id="SignalP"/>
    </source>
</evidence>
<reference evidence="2 3" key="1">
    <citation type="submission" date="2020-08" db="EMBL/GenBank/DDBJ databases">
        <title>Novel species isolated from subtropical streams in China.</title>
        <authorList>
            <person name="Lu H."/>
        </authorList>
    </citation>
    <scope>NUCLEOTIDE SEQUENCE [LARGE SCALE GENOMIC DNA]</scope>
    <source>
        <strain evidence="2 3">LX15W</strain>
    </source>
</reference>
<dbReference type="Pfam" id="PF06097">
    <property type="entry name" value="DUF945"/>
    <property type="match status" value="1"/>
</dbReference>
<evidence type="ECO:0000313" key="3">
    <source>
        <dbReference type="Proteomes" id="UP000624279"/>
    </source>
</evidence>
<organism evidence="2 3">
    <name type="scientific">Undibacterium flavidum</name>
    <dbReference type="NCBI Taxonomy" id="2762297"/>
    <lineage>
        <taxon>Bacteria</taxon>
        <taxon>Pseudomonadati</taxon>
        <taxon>Pseudomonadota</taxon>
        <taxon>Betaproteobacteria</taxon>
        <taxon>Burkholderiales</taxon>
        <taxon>Oxalobacteraceae</taxon>
        <taxon>Undibacterium</taxon>
    </lineage>
</organism>
<feature type="chain" id="PRO_5047209305" evidence="1">
    <location>
        <begin position="22"/>
        <end position="481"/>
    </location>
</feature>
<dbReference type="RefSeq" id="WP_186943974.1">
    <property type="nucleotide sequence ID" value="NZ_JACOGA010000028.1"/>
</dbReference>
<comment type="caution">
    <text evidence="2">The sequence shown here is derived from an EMBL/GenBank/DDBJ whole genome shotgun (WGS) entry which is preliminary data.</text>
</comment>
<keyword evidence="1" id="KW-0732">Signal</keyword>